<evidence type="ECO:0000259" key="4">
    <source>
        <dbReference type="PROSITE" id="PS50296"/>
    </source>
</evidence>
<feature type="domain" description="SUI1" evidence="4">
    <location>
        <begin position="51"/>
        <end position="114"/>
    </location>
</feature>
<dbReference type="PIRSF" id="PIRSF037511">
    <property type="entry name" value="Transl_init_SUI1_pro"/>
    <property type="match status" value="1"/>
</dbReference>
<dbReference type="AlphaFoldDB" id="A0A4R6TVT4"/>
<keyword evidence="5" id="KW-0396">Initiation factor</keyword>
<comment type="similarity">
    <text evidence="1">Belongs to the SUI1 family.</text>
</comment>
<dbReference type="EMBL" id="SNYK01000010">
    <property type="protein sequence ID" value="TDQ36802.1"/>
    <property type="molecule type" value="Genomic_DNA"/>
</dbReference>
<dbReference type="GO" id="GO:0003743">
    <property type="term" value="F:translation initiation factor activity"/>
    <property type="evidence" value="ECO:0007669"/>
    <property type="project" value="UniProtKB-KW"/>
</dbReference>
<sequence length="122" mass="12612">MKKTGSFAALGSLVYSTDAGRHCPECGQPLEACCCAEDDVLLGDGNVRVRRESKGRGGKVVTLVTGLPLNAGQLKDVARQLKQACGVGGAVKDGVVEIQGDQVDKILPWLAGQGYKAKKAGG</sequence>
<dbReference type="GO" id="GO:0006417">
    <property type="term" value="P:regulation of translation"/>
    <property type="evidence" value="ECO:0007669"/>
    <property type="project" value="UniProtKB-KW"/>
</dbReference>
<dbReference type="SUPFAM" id="SSF55159">
    <property type="entry name" value="eIF1-like"/>
    <property type="match status" value="1"/>
</dbReference>
<dbReference type="NCBIfam" id="NF005297">
    <property type="entry name" value="PRK06824.1"/>
    <property type="match status" value="1"/>
</dbReference>
<keyword evidence="6" id="KW-1185">Reference proteome</keyword>
<keyword evidence="3" id="KW-0648">Protein biosynthesis</keyword>
<dbReference type="Pfam" id="PF01253">
    <property type="entry name" value="SUI1"/>
    <property type="match status" value="1"/>
</dbReference>
<dbReference type="InterPro" id="IPR001950">
    <property type="entry name" value="SUI1"/>
</dbReference>
<gene>
    <name evidence="5" type="ORF">DFQ45_11014</name>
</gene>
<dbReference type="Gene3D" id="3.30.780.10">
    <property type="entry name" value="SUI1-like domain"/>
    <property type="match status" value="1"/>
</dbReference>
<evidence type="ECO:0000256" key="3">
    <source>
        <dbReference type="ARBA" id="ARBA00022917"/>
    </source>
</evidence>
<dbReference type="InterPro" id="IPR005872">
    <property type="entry name" value="SUI1_arc_bac"/>
</dbReference>
<reference evidence="5 6" key="1">
    <citation type="submission" date="2019-03" db="EMBL/GenBank/DDBJ databases">
        <title>Genomic Encyclopedia of Type Strains, Phase IV (KMG-IV): sequencing the most valuable type-strain genomes for metagenomic binning, comparative biology and taxonomic classification.</title>
        <authorList>
            <person name="Goeker M."/>
        </authorList>
    </citation>
    <scope>NUCLEOTIDE SEQUENCE [LARGE SCALE GENOMIC DNA]</scope>
    <source>
        <strain evidence="5 6">DSM 28679</strain>
    </source>
</reference>
<dbReference type="PANTHER" id="PTHR12789:SF0">
    <property type="entry name" value="DENSITY-REGULATED PROTEIN"/>
    <property type="match status" value="1"/>
</dbReference>
<dbReference type="GO" id="GO:0002188">
    <property type="term" value="P:translation reinitiation"/>
    <property type="evidence" value="ECO:0007669"/>
    <property type="project" value="TreeGrafter"/>
</dbReference>
<accession>A0A4R6TVT4</accession>
<proteinExistence type="inferred from homology"/>
<dbReference type="InterPro" id="IPR036877">
    <property type="entry name" value="SUI1_dom_sf"/>
</dbReference>
<comment type="caution">
    <text evidence="5">The sequence shown here is derived from an EMBL/GenBank/DDBJ whole genome shotgun (WGS) entry which is preliminary data.</text>
</comment>
<dbReference type="PROSITE" id="PS50296">
    <property type="entry name" value="SUI1"/>
    <property type="match status" value="1"/>
</dbReference>
<protein>
    <submittedName>
        <fullName evidence="5">Translation initiation factor 1 (eIF-1/SUI1)</fullName>
    </submittedName>
</protein>
<dbReference type="PANTHER" id="PTHR12789">
    <property type="entry name" value="DENSITY-REGULATED PROTEIN HOMOLOG"/>
    <property type="match status" value="1"/>
</dbReference>
<dbReference type="GO" id="GO:0001731">
    <property type="term" value="P:formation of translation preinitiation complex"/>
    <property type="evidence" value="ECO:0007669"/>
    <property type="project" value="TreeGrafter"/>
</dbReference>
<name>A0A4R6TVT4_9GAMM</name>
<evidence type="ECO:0000256" key="1">
    <source>
        <dbReference type="ARBA" id="ARBA00005422"/>
    </source>
</evidence>
<dbReference type="GO" id="GO:0003729">
    <property type="term" value="F:mRNA binding"/>
    <property type="evidence" value="ECO:0007669"/>
    <property type="project" value="TreeGrafter"/>
</dbReference>
<evidence type="ECO:0000313" key="5">
    <source>
        <dbReference type="EMBL" id="TDQ36802.1"/>
    </source>
</evidence>
<dbReference type="InterPro" id="IPR050318">
    <property type="entry name" value="DENR/SUI1_TIF"/>
</dbReference>
<dbReference type="Proteomes" id="UP000294575">
    <property type="component" value="Unassembled WGS sequence"/>
</dbReference>
<organism evidence="5 6">
    <name type="scientific">Thiopseudomonas denitrificans</name>
    <dbReference type="NCBI Taxonomy" id="1501432"/>
    <lineage>
        <taxon>Bacteria</taxon>
        <taxon>Pseudomonadati</taxon>
        <taxon>Pseudomonadota</taxon>
        <taxon>Gammaproteobacteria</taxon>
        <taxon>Pseudomonadales</taxon>
        <taxon>Pseudomonadaceae</taxon>
        <taxon>Thiopseudomonas</taxon>
    </lineage>
</organism>
<dbReference type="OrthoDB" id="9792915at2"/>
<dbReference type="RefSeq" id="WP_101497635.1">
    <property type="nucleotide sequence ID" value="NZ_LNJZ01000009.1"/>
</dbReference>
<keyword evidence="2" id="KW-0810">Translation regulation</keyword>
<evidence type="ECO:0000256" key="2">
    <source>
        <dbReference type="ARBA" id="ARBA00022845"/>
    </source>
</evidence>
<dbReference type="CDD" id="cd11567">
    <property type="entry name" value="YciH_like"/>
    <property type="match status" value="1"/>
</dbReference>
<evidence type="ECO:0000313" key="6">
    <source>
        <dbReference type="Proteomes" id="UP000294575"/>
    </source>
</evidence>